<dbReference type="PANTHER" id="PTHR20992">
    <property type="entry name" value="AT15442P-RELATED"/>
    <property type="match status" value="1"/>
</dbReference>
<evidence type="ECO:0000256" key="1">
    <source>
        <dbReference type="SAM" id="Phobius"/>
    </source>
</evidence>
<keyword evidence="3" id="KW-1185">Reference proteome</keyword>
<dbReference type="RefSeq" id="WP_012502628.1">
    <property type="nucleotide sequence ID" value="NC_011027.1"/>
</dbReference>
<dbReference type="InterPro" id="IPR005240">
    <property type="entry name" value="DUF389"/>
</dbReference>
<dbReference type="KEGG" id="cpc:Cpar_1395"/>
<dbReference type="OrthoDB" id="9790659at2"/>
<reference evidence="2" key="1">
    <citation type="submission" date="2008-06" db="EMBL/GenBank/DDBJ databases">
        <title>Complete sequence of Chlorobaculum parvum NCIB 8327.</title>
        <authorList>
            <consortium name="US DOE Joint Genome Institute"/>
            <person name="Lucas S."/>
            <person name="Copeland A."/>
            <person name="Lapidus A."/>
            <person name="Glavina del Rio T."/>
            <person name="Dalin E."/>
            <person name="Tice H."/>
            <person name="Bruce D."/>
            <person name="Goodwin L."/>
            <person name="Pitluck S."/>
            <person name="Schmutz J."/>
            <person name="Larimer F."/>
            <person name="Land M."/>
            <person name="Hauser L."/>
            <person name="Kyrpides N."/>
            <person name="Mikhailova N."/>
            <person name="Zhao F."/>
            <person name="Li T."/>
            <person name="Liu Z."/>
            <person name="Overmann J."/>
            <person name="Bryant D.A."/>
            <person name="Richardson P."/>
        </authorList>
    </citation>
    <scope>NUCLEOTIDE SEQUENCE [LARGE SCALE GENOMIC DNA]</scope>
    <source>
        <strain evidence="2">NCIB 8327</strain>
    </source>
</reference>
<feature type="transmembrane region" description="Helical" evidence="1">
    <location>
        <begin position="94"/>
        <end position="116"/>
    </location>
</feature>
<name>B3QPE2_CHLP8</name>
<sequence length="449" mass="49841">MFLKSVLRHLNLRQHAEAPDVVHEAVETDIVFTGARLWVLVSAIILASVGLNMNSTAVIIGAMLISPLMGPINGMGYSLATYDFPLLRRSFKNYSFAVVSSLVASTLYFAITPVSSAHSELLARTSPTIYDVLIALFGGLAGAIALTTKLKGNVVPGVAIATALMPPLCTAGYGLATGHFKFFFGAMYLFAINSVFIGLANAWFARVMRIPLRSTLAEEKKVGIHRLITVVTFVMLVPSLYFGYVLVKKENFMRDATKFIQNVSIFEGDYLLRYDIDAGDRSILLVYGGKPLTAENKTALRKRAIEFDLDEATLTFEQGLVIGDDKAYQAQLYQDKLNQMQETDQLKLEIARLNAVLQRKAQQQDSLRQVSYTGLKLLNEVKPLFPQVTSCLYAEPYLFSDKTGAKAIRQPYVLLSTSKPLRLADRTKVEKWLKARLQNDTLRVVFEGK</sequence>
<dbReference type="eggNOG" id="COG1808">
    <property type="taxonomic scope" value="Bacteria"/>
</dbReference>
<dbReference type="Proteomes" id="UP000008811">
    <property type="component" value="Chromosome"/>
</dbReference>
<dbReference type="AlphaFoldDB" id="B3QPE2"/>
<dbReference type="Pfam" id="PF04087">
    <property type="entry name" value="DUF389"/>
    <property type="match status" value="1"/>
</dbReference>
<evidence type="ECO:0000313" key="3">
    <source>
        <dbReference type="Proteomes" id="UP000008811"/>
    </source>
</evidence>
<dbReference type="HOGENOM" id="CLU_032897_0_0_10"/>
<keyword evidence="1" id="KW-0472">Membrane</keyword>
<gene>
    <name evidence="2" type="ordered locus">Cpar_1395</name>
</gene>
<feature type="transmembrane region" description="Helical" evidence="1">
    <location>
        <begin position="224"/>
        <end position="247"/>
    </location>
</feature>
<proteinExistence type="predicted"/>
<feature type="transmembrane region" description="Helical" evidence="1">
    <location>
        <begin position="37"/>
        <end position="65"/>
    </location>
</feature>
<accession>B3QPE2</accession>
<keyword evidence="1" id="KW-1133">Transmembrane helix</keyword>
<feature type="transmembrane region" description="Helical" evidence="1">
    <location>
        <begin position="182"/>
        <end position="204"/>
    </location>
</feature>
<feature type="transmembrane region" description="Helical" evidence="1">
    <location>
        <begin position="154"/>
        <end position="176"/>
    </location>
</feature>
<dbReference type="STRING" id="517417.Cpar_1395"/>
<dbReference type="EMBL" id="CP001099">
    <property type="protein sequence ID" value="ACF11795.1"/>
    <property type="molecule type" value="Genomic_DNA"/>
</dbReference>
<feature type="transmembrane region" description="Helical" evidence="1">
    <location>
        <begin position="128"/>
        <end position="147"/>
    </location>
</feature>
<evidence type="ECO:0008006" key="4">
    <source>
        <dbReference type="Google" id="ProtNLM"/>
    </source>
</evidence>
<protein>
    <recommendedName>
        <fullName evidence="4">DUF389 domain-containing protein</fullName>
    </recommendedName>
</protein>
<dbReference type="PANTHER" id="PTHR20992:SF9">
    <property type="entry name" value="AT15442P-RELATED"/>
    <property type="match status" value="1"/>
</dbReference>
<evidence type="ECO:0000313" key="2">
    <source>
        <dbReference type="EMBL" id="ACF11795.1"/>
    </source>
</evidence>
<organism evidence="2 3">
    <name type="scientific">Chlorobaculum parvum (strain DSM 263 / NCIMB 8327)</name>
    <name type="common">Chlorobium vibrioforme subsp. thiosulfatophilum</name>
    <dbReference type="NCBI Taxonomy" id="517417"/>
    <lineage>
        <taxon>Bacteria</taxon>
        <taxon>Pseudomonadati</taxon>
        <taxon>Chlorobiota</taxon>
        <taxon>Chlorobiia</taxon>
        <taxon>Chlorobiales</taxon>
        <taxon>Chlorobiaceae</taxon>
        <taxon>Chlorobaculum</taxon>
    </lineage>
</organism>
<keyword evidence="1" id="KW-0812">Transmembrane</keyword>